<comment type="caution">
    <text evidence="1">The sequence shown here is derived from an EMBL/GenBank/DDBJ whole genome shotgun (WGS) entry which is preliminary data.</text>
</comment>
<dbReference type="PATRIC" id="fig|1423801.4.peg.382"/>
<evidence type="ECO:0000313" key="1">
    <source>
        <dbReference type="EMBL" id="KRL99096.1"/>
    </source>
</evidence>
<dbReference type="AlphaFoldDB" id="A0A0R1V6S8"/>
<accession>A0A0R1V6S8</accession>
<protein>
    <submittedName>
        <fullName evidence="1">Uncharacterized protein</fullName>
    </submittedName>
</protein>
<keyword evidence="2" id="KW-1185">Reference proteome</keyword>
<dbReference type="EMBL" id="AZFQ01000034">
    <property type="protein sequence ID" value="KRL99096.1"/>
    <property type="molecule type" value="Genomic_DNA"/>
</dbReference>
<organism evidence="1 2">
    <name type="scientific">Liquorilactobacillus satsumensis DSM 16230 = JCM 12392</name>
    <dbReference type="NCBI Taxonomy" id="1423801"/>
    <lineage>
        <taxon>Bacteria</taxon>
        <taxon>Bacillati</taxon>
        <taxon>Bacillota</taxon>
        <taxon>Bacilli</taxon>
        <taxon>Lactobacillales</taxon>
        <taxon>Lactobacillaceae</taxon>
        <taxon>Liquorilactobacillus</taxon>
    </lineage>
</organism>
<dbReference type="RefSeq" id="WP_054757813.1">
    <property type="nucleotide sequence ID" value="NZ_AZFQ01000034.1"/>
</dbReference>
<name>A0A0R1V6S8_9LACO</name>
<gene>
    <name evidence="1" type="ORF">FD50_GL000375</name>
</gene>
<reference evidence="1 2" key="1">
    <citation type="journal article" date="2015" name="Genome Announc.">
        <title>Expanding the biotechnology potential of lactobacilli through comparative genomics of 213 strains and associated genera.</title>
        <authorList>
            <person name="Sun Z."/>
            <person name="Harris H.M."/>
            <person name="McCann A."/>
            <person name="Guo C."/>
            <person name="Argimon S."/>
            <person name="Zhang W."/>
            <person name="Yang X."/>
            <person name="Jeffery I.B."/>
            <person name="Cooney J.C."/>
            <person name="Kagawa T.F."/>
            <person name="Liu W."/>
            <person name="Song Y."/>
            <person name="Salvetti E."/>
            <person name="Wrobel A."/>
            <person name="Rasinkangas P."/>
            <person name="Parkhill J."/>
            <person name="Rea M.C."/>
            <person name="O'Sullivan O."/>
            <person name="Ritari J."/>
            <person name="Douillard F.P."/>
            <person name="Paul Ross R."/>
            <person name="Yang R."/>
            <person name="Briner A.E."/>
            <person name="Felis G.E."/>
            <person name="de Vos W.M."/>
            <person name="Barrangou R."/>
            <person name="Klaenhammer T.R."/>
            <person name="Caufield P.W."/>
            <person name="Cui Y."/>
            <person name="Zhang H."/>
            <person name="O'Toole P.W."/>
        </authorList>
    </citation>
    <scope>NUCLEOTIDE SEQUENCE [LARGE SCALE GENOMIC DNA]</scope>
    <source>
        <strain evidence="1 2">DSM 16230</strain>
    </source>
</reference>
<evidence type="ECO:0000313" key="2">
    <source>
        <dbReference type="Proteomes" id="UP000051166"/>
    </source>
</evidence>
<sequence>MGKLYLGKKPGRLTETNMLAIEVQLVTVFKMESTIEKLVEKNIQQYIDKQKNIVDQKFFRSILN</sequence>
<proteinExistence type="predicted"/>
<dbReference type="GeneID" id="98307817"/>
<dbReference type="Proteomes" id="UP000051166">
    <property type="component" value="Unassembled WGS sequence"/>
</dbReference>